<evidence type="ECO:0000259" key="6">
    <source>
        <dbReference type="Pfam" id="PF08159"/>
    </source>
</evidence>
<organism evidence="8">
    <name type="scientific">Graphocephala atropunctata</name>
    <dbReference type="NCBI Taxonomy" id="36148"/>
    <lineage>
        <taxon>Eukaryota</taxon>
        <taxon>Metazoa</taxon>
        <taxon>Ecdysozoa</taxon>
        <taxon>Arthropoda</taxon>
        <taxon>Hexapoda</taxon>
        <taxon>Insecta</taxon>
        <taxon>Pterygota</taxon>
        <taxon>Neoptera</taxon>
        <taxon>Paraneoptera</taxon>
        <taxon>Hemiptera</taxon>
        <taxon>Auchenorrhyncha</taxon>
        <taxon>Membracoidea</taxon>
        <taxon>Cicadellidae</taxon>
        <taxon>Cicadellinae</taxon>
        <taxon>Cicadellini</taxon>
        <taxon>Graphocephala</taxon>
    </lineage>
</organism>
<proteinExistence type="predicted"/>
<dbReference type="AlphaFoldDB" id="A0A1B6M397"/>
<evidence type="ECO:0000256" key="4">
    <source>
        <dbReference type="ARBA" id="ARBA00023242"/>
    </source>
</evidence>
<dbReference type="EMBL" id="GEBQ01009548">
    <property type="protein sequence ID" value="JAT30429.1"/>
    <property type="molecule type" value="Transcribed_RNA"/>
</dbReference>
<dbReference type="InterPro" id="IPR040382">
    <property type="entry name" value="NOL10/Enp2"/>
</dbReference>
<dbReference type="PANTHER" id="PTHR14927:SF0">
    <property type="entry name" value="NUCLEOLAR PROTEIN 10"/>
    <property type="match status" value="1"/>
</dbReference>
<feature type="domain" description="Nucleolar protein 10-like second" evidence="7">
    <location>
        <begin position="26"/>
        <end position="74"/>
    </location>
</feature>
<evidence type="ECO:0000256" key="3">
    <source>
        <dbReference type="ARBA" id="ARBA00022737"/>
    </source>
</evidence>
<feature type="compositionally biased region" description="Basic and acidic residues" evidence="5">
    <location>
        <begin position="246"/>
        <end position="261"/>
    </location>
</feature>
<evidence type="ECO:0000256" key="1">
    <source>
        <dbReference type="ARBA" id="ARBA00004604"/>
    </source>
</evidence>
<keyword evidence="4" id="KW-0539">Nucleus</keyword>
<dbReference type="GO" id="GO:0000462">
    <property type="term" value="P:maturation of SSU-rRNA from tricistronic rRNA transcript (SSU-rRNA, 5.8S rRNA, LSU-rRNA)"/>
    <property type="evidence" value="ECO:0007669"/>
    <property type="project" value="TreeGrafter"/>
</dbReference>
<dbReference type="GO" id="GO:0030686">
    <property type="term" value="C:90S preribosome"/>
    <property type="evidence" value="ECO:0007669"/>
    <property type="project" value="TreeGrafter"/>
</dbReference>
<dbReference type="InterPro" id="IPR056550">
    <property type="entry name" value="NOL10_2nd"/>
</dbReference>
<name>A0A1B6M397_9HEMI</name>
<dbReference type="InterPro" id="IPR012580">
    <property type="entry name" value="NUC153"/>
</dbReference>
<feature type="region of interest" description="Disordered" evidence="5">
    <location>
        <begin position="314"/>
        <end position="347"/>
    </location>
</feature>
<feature type="compositionally biased region" description="Acidic residues" evidence="5">
    <location>
        <begin position="197"/>
        <end position="208"/>
    </location>
</feature>
<evidence type="ECO:0000259" key="7">
    <source>
        <dbReference type="Pfam" id="PF23097"/>
    </source>
</evidence>
<feature type="region of interest" description="Disordered" evidence="5">
    <location>
        <begin position="174"/>
        <end position="272"/>
    </location>
</feature>
<keyword evidence="2" id="KW-0853">WD repeat</keyword>
<evidence type="ECO:0000256" key="2">
    <source>
        <dbReference type="ARBA" id="ARBA00022574"/>
    </source>
</evidence>
<accession>A0A1B6M397</accession>
<dbReference type="PANTHER" id="PTHR14927">
    <property type="entry name" value="NUCLEOLAR PROTEIN 10"/>
    <property type="match status" value="1"/>
</dbReference>
<comment type="subcellular location">
    <subcellularLocation>
        <location evidence="1">Nucleus</location>
        <location evidence="1">Nucleolus</location>
    </subcellularLocation>
</comment>
<protein>
    <submittedName>
        <fullName evidence="8">Uncharacterized protein</fullName>
    </submittedName>
</protein>
<dbReference type="Pfam" id="PF08159">
    <property type="entry name" value="NUC153"/>
    <property type="match status" value="1"/>
</dbReference>
<dbReference type="GO" id="GO:0032040">
    <property type="term" value="C:small-subunit processome"/>
    <property type="evidence" value="ECO:0007669"/>
    <property type="project" value="TreeGrafter"/>
</dbReference>
<evidence type="ECO:0000256" key="5">
    <source>
        <dbReference type="SAM" id="MobiDB-lite"/>
    </source>
</evidence>
<feature type="compositionally biased region" description="Basic and acidic residues" evidence="5">
    <location>
        <begin position="221"/>
        <end position="237"/>
    </location>
</feature>
<gene>
    <name evidence="8" type="ORF">g.7607</name>
</gene>
<sequence length="347" mass="40836">SPPAPRSSCPGIRTTWALEETVMETVYDDYKFVTKNELEDLGLSHLIGTNLLRGYMHGYFIDIRLYRKAKSVAEPFAFDEYRRRKIREKIEEERKNRVQIQKLPKVNKDLALKLMSDATNEKKKKKNTGDLLADDRFKALFENPDYQVDTNAEEYRLLNPVLSRLDKGKAKEMKKKLAEQFEPVEDEEEGKASSEGESMEDSSSEDDRELSKELRRTHRQVNRERRQKDWEDRRQKEEEEEEGQEEGQRRQPKFYELKAGEDFGGVGLPKRHRVNKATLEERLKQEYQNNVRVLSTGNREMTFTVKKKGVRNAEAAAKHHEERKKLMRPPPRGLARSKFFSGTKRRR</sequence>
<keyword evidence="3" id="KW-0677">Repeat</keyword>
<feature type="domain" description="NUC153" evidence="6">
    <location>
        <begin position="134"/>
        <end position="161"/>
    </location>
</feature>
<reference evidence="8" key="1">
    <citation type="submission" date="2015-11" db="EMBL/GenBank/DDBJ databases">
        <title>De novo transcriptome assembly of four potential Pierce s Disease insect vectors from Arizona vineyards.</title>
        <authorList>
            <person name="Tassone E.E."/>
        </authorList>
    </citation>
    <scope>NUCLEOTIDE SEQUENCE</scope>
</reference>
<dbReference type="Pfam" id="PF23097">
    <property type="entry name" value="NOL10_2nd"/>
    <property type="match status" value="1"/>
</dbReference>
<feature type="non-terminal residue" evidence="8">
    <location>
        <position position="1"/>
    </location>
</feature>
<evidence type="ECO:0000313" key="8">
    <source>
        <dbReference type="EMBL" id="JAT30429.1"/>
    </source>
</evidence>